<evidence type="ECO:0000313" key="2">
    <source>
        <dbReference type="EMBL" id="TPP63606.1"/>
    </source>
</evidence>
<dbReference type="EMBL" id="SUNJ01005483">
    <property type="protein sequence ID" value="TPP63606.1"/>
    <property type="molecule type" value="Genomic_DNA"/>
</dbReference>
<dbReference type="Proteomes" id="UP000316759">
    <property type="component" value="Unassembled WGS sequence"/>
</dbReference>
<protein>
    <submittedName>
        <fullName evidence="2">Uncharacterized protein</fullName>
    </submittedName>
</protein>
<reference evidence="2 3" key="1">
    <citation type="submission" date="2019-04" db="EMBL/GenBank/DDBJ databases">
        <title>Annotation for the trematode Fasciola gigantica.</title>
        <authorList>
            <person name="Choi Y.-J."/>
        </authorList>
    </citation>
    <scope>NUCLEOTIDE SEQUENCE [LARGE SCALE GENOMIC DNA]</scope>
    <source>
        <strain evidence="2">Uganda_cow_1</strain>
    </source>
</reference>
<accession>A0A504YTR9</accession>
<gene>
    <name evidence="2" type="ORF">FGIG_11655</name>
</gene>
<feature type="compositionally biased region" description="Polar residues" evidence="1">
    <location>
        <begin position="269"/>
        <end position="290"/>
    </location>
</feature>
<feature type="region of interest" description="Disordered" evidence="1">
    <location>
        <begin position="269"/>
        <end position="294"/>
    </location>
</feature>
<organism evidence="2 3">
    <name type="scientific">Fasciola gigantica</name>
    <name type="common">Giant liver fluke</name>
    <dbReference type="NCBI Taxonomy" id="46835"/>
    <lineage>
        <taxon>Eukaryota</taxon>
        <taxon>Metazoa</taxon>
        <taxon>Spiralia</taxon>
        <taxon>Lophotrochozoa</taxon>
        <taxon>Platyhelminthes</taxon>
        <taxon>Trematoda</taxon>
        <taxon>Digenea</taxon>
        <taxon>Plagiorchiida</taxon>
        <taxon>Echinostomata</taxon>
        <taxon>Echinostomatoidea</taxon>
        <taxon>Fasciolidae</taxon>
        <taxon>Fasciola</taxon>
    </lineage>
</organism>
<name>A0A504YTR9_FASGI</name>
<keyword evidence="3" id="KW-1185">Reference proteome</keyword>
<evidence type="ECO:0000313" key="3">
    <source>
        <dbReference type="Proteomes" id="UP000316759"/>
    </source>
</evidence>
<proteinExistence type="predicted"/>
<feature type="region of interest" description="Disordered" evidence="1">
    <location>
        <begin position="93"/>
        <end position="115"/>
    </location>
</feature>
<dbReference type="OrthoDB" id="67540at2759"/>
<comment type="caution">
    <text evidence="2">The sequence shown here is derived from an EMBL/GenBank/DDBJ whole genome shotgun (WGS) entry which is preliminary data.</text>
</comment>
<evidence type="ECO:0000256" key="1">
    <source>
        <dbReference type="SAM" id="MobiDB-lite"/>
    </source>
</evidence>
<dbReference type="STRING" id="46835.A0A504YTR9"/>
<sequence>MQCCLNTVEADYHETHACNDNHECTNRSTNPGIKWGTVLRQLRFLLNQLLQAGSFEWASLIALMLLDRTGLFHAITLAIDAATQCTLQRLRHRSNPGDAATAPPGDSGPGSRVSTNRATSLWRRVTGHPTQSDTNVDELNCISPPVSPVFGDPLSRVFAGLHQLETWSVHNCPAYHLFLSRLQPELDQLVEQATSFFGQCAWASQSHLPTMMSKPSVSAPTSVAFVDLDSTMPEVKLHTPNVVTNSDQEKPLARIERVQLVACANSLTGIDGSDNSQSESQTDPGINPNSGLHAIEPVHSLSRPSKSGVLVSSLDSSNSLFTVGHLTLSTVDGPVLSQTSRAASEDWTEMVRTMEPTRKKTTGSIHTINDDPSVIYADEHVVDGTSEVNLHKASNSSYGCILS</sequence>
<dbReference type="AlphaFoldDB" id="A0A504YTR9"/>